<dbReference type="AlphaFoldDB" id="A0A1N6GBG4"/>
<dbReference type="EMBL" id="FSRK01000001">
    <property type="protein sequence ID" value="SIO04865.1"/>
    <property type="molecule type" value="Genomic_DNA"/>
</dbReference>
<organism evidence="1 2">
    <name type="scientific">Epilithonimonas zeae</name>
    <dbReference type="NCBI Taxonomy" id="1416779"/>
    <lineage>
        <taxon>Bacteria</taxon>
        <taxon>Pseudomonadati</taxon>
        <taxon>Bacteroidota</taxon>
        <taxon>Flavobacteriia</taxon>
        <taxon>Flavobacteriales</taxon>
        <taxon>Weeksellaceae</taxon>
        <taxon>Chryseobacterium group</taxon>
        <taxon>Epilithonimonas</taxon>
    </lineage>
</organism>
<evidence type="ECO:0000313" key="1">
    <source>
        <dbReference type="EMBL" id="SIO04865.1"/>
    </source>
</evidence>
<accession>A0A1N6GBG4</accession>
<gene>
    <name evidence="1" type="ORF">SAMN05444409_1754</name>
</gene>
<dbReference type="RefSeq" id="WP_074234750.1">
    <property type="nucleotide sequence ID" value="NZ_FSRK01000001.1"/>
</dbReference>
<sequence length="199" mass="23341">MYKIFSILILLFFLNSCNENFTKLPEKETYDEELLKSIIPIKNVEYWQVDYVYGISPEKIFSNGNTELAKLIPIPEAKTGNGFFSGCQPSYCNYRILYLKNKNWYFVQSIEELREFIGKIDNEKEAFLIARINDYDIDYKSSKGNGFLKTNYGYKLKVNKYNSCPESKEAFIVSVQKDGKLSKFKDLGYYYKSKNCIVY</sequence>
<keyword evidence="2" id="KW-1185">Reference proteome</keyword>
<dbReference type="OrthoDB" id="768050at2"/>
<proteinExistence type="predicted"/>
<evidence type="ECO:0000313" key="2">
    <source>
        <dbReference type="Proteomes" id="UP000185207"/>
    </source>
</evidence>
<name>A0A1N6GBG4_9FLAO</name>
<protein>
    <submittedName>
        <fullName evidence="1">Uncharacterized protein</fullName>
    </submittedName>
</protein>
<dbReference type="STRING" id="1416779.SAMN05444409_1754"/>
<dbReference type="Proteomes" id="UP000185207">
    <property type="component" value="Unassembled WGS sequence"/>
</dbReference>
<reference evidence="2" key="1">
    <citation type="submission" date="2016-11" db="EMBL/GenBank/DDBJ databases">
        <authorList>
            <person name="Varghese N."/>
            <person name="Submissions S."/>
        </authorList>
    </citation>
    <scope>NUCLEOTIDE SEQUENCE [LARGE SCALE GENOMIC DNA]</scope>
    <source>
        <strain evidence="2">DSM 27623</strain>
    </source>
</reference>